<name>A0ABM4CBY3_HYDVU</name>
<keyword evidence="1" id="KW-1133">Transmembrane helix</keyword>
<dbReference type="Proteomes" id="UP001652625">
    <property type="component" value="Chromosome 08"/>
</dbReference>
<dbReference type="PANTHER" id="PTHR33053:SF26">
    <property type="entry name" value="TRANSPOSASE DOMAIN-CONTAINING PROTEIN"/>
    <property type="match status" value="1"/>
</dbReference>
<proteinExistence type="predicted"/>
<feature type="transmembrane region" description="Helical" evidence="1">
    <location>
        <begin position="303"/>
        <end position="326"/>
    </location>
</feature>
<accession>A0ABM4CBY3</accession>
<dbReference type="GeneID" id="136083634"/>
<keyword evidence="2" id="KW-1185">Reference proteome</keyword>
<reference evidence="3" key="1">
    <citation type="submission" date="2025-08" db="UniProtKB">
        <authorList>
            <consortium name="RefSeq"/>
        </authorList>
    </citation>
    <scope>IDENTIFICATION</scope>
</reference>
<evidence type="ECO:0000256" key="1">
    <source>
        <dbReference type="SAM" id="Phobius"/>
    </source>
</evidence>
<dbReference type="RefSeq" id="XP_065659186.1">
    <property type="nucleotide sequence ID" value="XM_065803114.1"/>
</dbReference>
<sequence length="329" mass="37704">MMKRMFVNMIFVYSNIIARAGGSYYYVGVKTALLSALSQLNESTLSDISALSLNINVDGIPLFHSSNTQLWPILGYVNELPKKQVFIIGLFTGKTKPTSVEEYLNDLILEMKSLSEGLEYCGKRYDIFINAIICDAPARAFIKCIKGHCGYNGCERCIQKRVHLKYRMTFPDTNSTLRTDADFIMQKDKDHHIALSPLTELPVGLVTQCPLDYMHLVCSGIVRRIISLWIKGDLKNRLSANTVNKISEKLISLKKYFPKEFARRPRSLYEYQQWKATELRQFLLYTGPTILFKLISDNVYRNFLLLSVSMTFYLIQSCVISFVIMLKTC</sequence>
<keyword evidence="1" id="KW-0812">Transmembrane</keyword>
<keyword evidence="1" id="KW-0472">Membrane</keyword>
<gene>
    <name evidence="3" type="primary">LOC136083634</name>
</gene>
<evidence type="ECO:0000313" key="2">
    <source>
        <dbReference type="Proteomes" id="UP001652625"/>
    </source>
</evidence>
<dbReference type="PANTHER" id="PTHR33053">
    <property type="entry name" value="PROTEIN, PUTATIVE-RELATED"/>
    <property type="match status" value="1"/>
</dbReference>
<organism evidence="2 3">
    <name type="scientific">Hydra vulgaris</name>
    <name type="common">Hydra</name>
    <name type="synonym">Hydra attenuata</name>
    <dbReference type="NCBI Taxonomy" id="6087"/>
    <lineage>
        <taxon>Eukaryota</taxon>
        <taxon>Metazoa</taxon>
        <taxon>Cnidaria</taxon>
        <taxon>Hydrozoa</taxon>
        <taxon>Hydroidolina</taxon>
        <taxon>Anthoathecata</taxon>
        <taxon>Aplanulata</taxon>
        <taxon>Hydridae</taxon>
        <taxon>Hydra</taxon>
    </lineage>
</organism>
<protein>
    <submittedName>
        <fullName evidence="3">Uncharacterized protein LOC136083634</fullName>
    </submittedName>
</protein>
<evidence type="ECO:0000313" key="3">
    <source>
        <dbReference type="RefSeq" id="XP_065659186.1"/>
    </source>
</evidence>